<protein>
    <submittedName>
        <fullName evidence="1">Uncharacterized protein</fullName>
    </submittedName>
</protein>
<dbReference type="AlphaFoldDB" id="A0AAD2JY73"/>
<evidence type="ECO:0000313" key="2">
    <source>
        <dbReference type="Proteomes" id="UP001295794"/>
    </source>
</evidence>
<comment type="caution">
    <text evidence="1">The sequence shown here is derived from an EMBL/GenBank/DDBJ whole genome shotgun (WGS) entry which is preliminary data.</text>
</comment>
<keyword evidence="2" id="KW-1185">Reference proteome</keyword>
<sequence>RTDSSIGSRQCLSQWASSREAPPCAACTGLHWRRRKRWRRNATVSDQLQCPGECAGDWSQQGYLGLWSALEMPSHNIFRPRRSTRLSSSPTGSNVLYERRTSSYRSQDFHASYTCRDVTLQVTQDGRIVHVAPTFS</sequence>
<name>A0AAD2JY73_9AGAR</name>
<reference evidence="1" key="1">
    <citation type="submission" date="2023-11" db="EMBL/GenBank/DDBJ databases">
        <authorList>
            <person name="De Vega J J."/>
            <person name="De Vega J J."/>
        </authorList>
    </citation>
    <scope>NUCLEOTIDE SEQUENCE</scope>
</reference>
<evidence type="ECO:0000313" key="1">
    <source>
        <dbReference type="EMBL" id="CAK5268482.1"/>
    </source>
</evidence>
<dbReference type="EMBL" id="CAVNYO010000138">
    <property type="protein sequence ID" value="CAK5268482.1"/>
    <property type="molecule type" value="Genomic_DNA"/>
</dbReference>
<gene>
    <name evidence="1" type="ORF">MYCIT1_LOCUS11708</name>
</gene>
<dbReference type="Proteomes" id="UP001295794">
    <property type="component" value="Unassembled WGS sequence"/>
</dbReference>
<accession>A0AAD2JY73</accession>
<organism evidence="1 2">
    <name type="scientific">Mycena citricolor</name>
    <dbReference type="NCBI Taxonomy" id="2018698"/>
    <lineage>
        <taxon>Eukaryota</taxon>
        <taxon>Fungi</taxon>
        <taxon>Dikarya</taxon>
        <taxon>Basidiomycota</taxon>
        <taxon>Agaricomycotina</taxon>
        <taxon>Agaricomycetes</taxon>
        <taxon>Agaricomycetidae</taxon>
        <taxon>Agaricales</taxon>
        <taxon>Marasmiineae</taxon>
        <taxon>Mycenaceae</taxon>
        <taxon>Mycena</taxon>
    </lineage>
</organism>
<proteinExistence type="predicted"/>
<feature type="non-terminal residue" evidence="1">
    <location>
        <position position="136"/>
    </location>
</feature>